<name>A0ABR2Z882_9AGAR</name>
<feature type="compositionally biased region" description="Acidic residues" evidence="2">
    <location>
        <begin position="606"/>
        <end position="621"/>
    </location>
</feature>
<feature type="region of interest" description="Disordered" evidence="2">
    <location>
        <begin position="583"/>
        <end position="621"/>
    </location>
</feature>
<accession>A0ABR2Z882</accession>
<feature type="compositionally biased region" description="Low complexity" evidence="2">
    <location>
        <begin position="766"/>
        <end position="778"/>
    </location>
</feature>
<feature type="coiled-coil region" evidence="1">
    <location>
        <begin position="211"/>
        <end position="238"/>
    </location>
</feature>
<comment type="caution">
    <text evidence="3">The sequence shown here is derived from an EMBL/GenBank/DDBJ whole genome shotgun (WGS) entry which is preliminary data.</text>
</comment>
<evidence type="ECO:0000313" key="3">
    <source>
        <dbReference type="EMBL" id="KAL0057457.1"/>
    </source>
</evidence>
<feature type="compositionally biased region" description="Polar residues" evidence="2">
    <location>
        <begin position="659"/>
        <end position="669"/>
    </location>
</feature>
<feature type="compositionally biased region" description="Polar residues" evidence="2">
    <location>
        <begin position="785"/>
        <end position="794"/>
    </location>
</feature>
<feature type="compositionally biased region" description="Acidic residues" evidence="2">
    <location>
        <begin position="751"/>
        <end position="763"/>
    </location>
</feature>
<feature type="region of interest" description="Disordered" evidence="2">
    <location>
        <begin position="383"/>
        <end position="471"/>
    </location>
</feature>
<keyword evidence="1" id="KW-0175">Coiled coil</keyword>
<organism evidence="3 4">
    <name type="scientific">Marasmius tenuissimus</name>
    <dbReference type="NCBI Taxonomy" id="585030"/>
    <lineage>
        <taxon>Eukaryota</taxon>
        <taxon>Fungi</taxon>
        <taxon>Dikarya</taxon>
        <taxon>Basidiomycota</taxon>
        <taxon>Agaricomycotina</taxon>
        <taxon>Agaricomycetes</taxon>
        <taxon>Agaricomycetidae</taxon>
        <taxon>Agaricales</taxon>
        <taxon>Marasmiineae</taxon>
        <taxon>Marasmiaceae</taxon>
        <taxon>Marasmius</taxon>
    </lineage>
</organism>
<dbReference type="EMBL" id="JBBXMP010000532">
    <property type="protein sequence ID" value="KAL0057457.1"/>
    <property type="molecule type" value="Genomic_DNA"/>
</dbReference>
<feature type="compositionally biased region" description="Acidic residues" evidence="2">
    <location>
        <begin position="457"/>
        <end position="467"/>
    </location>
</feature>
<feature type="coiled-coil region" evidence="1">
    <location>
        <begin position="277"/>
        <end position="355"/>
    </location>
</feature>
<proteinExistence type="predicted"/>
<protein>
    <submittedName>
        <fullName evidence="3">Uncharacterized protein</fullName>
    </submittedName>
</protein>
<gene>
    <name evidence="3" type="ORF">AAF712_015903</name>
</gene>
<feature type="compositionally biased region" description="Pro residues" evidence="2">
    <location>
        <begin position="675"/>
        <end position="689"/>
    </location>
</feature>
<keyword evidence="4" id="KW-1185">Reference proteome</keyword>
<feature type="compositionally biased region" description="Polar residues" evidence="2">
    <location>
        <begin position="726"/>
        <end position="739"/>
    </location>
</feature>
<feature type="non-terminal residue" evidence="3">
    <location>
        <position position="868"/>
    </location>
</feature>
<evidence type="ECO:0000256" key="1">
    <source>
        <dbReference type="SAM" id="Coils"/>
    </source>
</evidence>
<reference evidence="3 4" key="1">
    <citation type="submission" date="2024-05" db="EMBL/GenBank/DDBJ databases">
        <title>A draft genome resource for the thread blight pathogen Marasmius tenuissimus strain MS-2.</title>
        <authorList>
            <person name="Yulfo-Soto G.E."/>
            <person name="Baruah I.K."/>
            <person name="Amoako-Attah I."/>
            <person name="Bukari Y."/>
            <person name="Meinhardt L.W."/>
            <person name="Bailey B.A."/>
            <person name="Cohen S.P."/>
        </authorList>
    </citation>
    <scope>NUCLEOTIDE SEQUENCE [LARGE SCALE GENOMIC DNA]</scope>
    <source>
        <strain evidence="3 4">MS-2</strain>
    </source>
</reference>
<feature type="region of interest" description="Disordered" evidence="2">
    <location>
        <begin position="652"/>
        <end position="806"/>
    </location>
</feature>
<evidence type="ECO:0000256" key="2">
    <source>
        <dbReference type="SAM" id="MobiDB-lite"/>
    </source>
</evidence>
<sequence length="868" mass="93904">MVDPPPLAPTLTVPPLPTFAPTPTSPSYKALPYEAAQWTFTSNELQDIVSRAIRCSARESFVRLLSLKLLDTILPDELSRLSDQRLSTTGKYRWTVQRRSMLMQGLWAVVVLNTGTGAGSSSVDMGPAATSLLTQLSDVVSDCDRMVEELVGVGDQVREIGGLVDNHWASALAVALRKLNTSYAKRTSELLSTRDRITQLEAERDDAWKEAEKVAKQLDHTEQEYKKVVSELEASHEENKKIRSNLAFKDVEFKGVVGELARERRVSTNSIKEVERRKWAENEVERLKGVEEELERVKKELERVEDELKEAKERVSRVKLRSRSISRTRNKEEDLEQEKREWEAAVEARAKQEAQATKHRTLATATLVPVPIPSSVSIPPLSPVSTISPISPVGPGSLTRSSTFGSQPPLPPLPQQRASVGTFGQRATSSGNRLSGGEIVEEPESIEPPPPAHDANSDTDSDSDSDSDSILGSGEEILIQTAEVVSVHSPISPRASFSSFHALSQFSSTTQTTKDGRPMSPTVGVEKPKLVTLPSSPILQTQGMGLTLRRGVSVPMLSSNSTVLPGKQTGTPVGTPGMGSFISTPDKIKPPPQAPTPESVHGHEYDDGDEPAVDSDTEAEEAEYQALLNMDVPHSDGAEVAKVEKARVEKMGPFRLSLPSATQRISTASPTTTTNPPPHPPPTHPPPDPPRLDFPVPPSSSSPQQLTLAVPGSPMSASFPRRSKRYSGTTGARTPSPLVTTFAEAASVPREDEDEHGEGDEEERTTPTQTTPTKRSPTLAFPRSRTASQPTGTRTALPVPPVSPSKRTYLEGVTAARKRSIRASQGALRLPYAASASSSPPIPPTPSPTTHTTVTGPGAKLYLHTNLN</sequence>
<feature type="compositionally biased region" description="Low complexity" evidence="2">
    <location>
        <begin position="383"/>
        <end position="397"/>
    </location>
</feature>
<dbReference type="PANTHER" id="PTHR43941">
    <property type="entry name" value="STRUCTURAL MAINTENANCE OF CHROMOSOMES PROTEIN 2"/>
    <property type="match status" value="1"/>
</dbReference>
<evidence type="ECO:0000313" key="4">
    <source>
        <dbReference type="Proteomes" id="UP001437256"/>
    </source>
</evidence>
<dbReference type="Proteomes" id="UP001437256">
    <property type="component" value="Unassembled WGS sequence"/>
</dbReference>
<feature type="compositionally biased region" description="Low complexity" evidence="2">
    <location>
        <begin position="848"/>
        <end position="857"/>
    </location>
</feature>
<feature type="region of interest" description="Disordered" evidence="2">
    <location>
        <begin position="832"/>
        <end position="868"/>
    </location>
</feature>